<reference evidence="4" key="3">
    <citation type="submission" date="2020-02" db="EMBL/GenBank/DDBJ databases">
        <authorList>
            <person name="Littmann E."/>
            <person name="Sorbara M."/>
        </authorList>
    </citation>
    <scope>NUCLEOTIDE SEQUENCE</scope>
    <source>
        <strain evidence="5">MSK.11.9</strain>
        <strain evidence="4">MSK.22.53</strain>
    </source>
</reference>
<dbReference type="EMBL" id="QRIS01000023">
    <property type="protein sequence ID" value="RHG82267.1"/>
    <property type="molecule type" value="Genomic_DNA"/>
</dbReference>
<dbReference type="EMBL" id="JAAIRY010000002">
    <property type="protein sequence ID" value="NSI64268.1"/>
    <property type="molecule type" value="Genomic_DNA"/>
</dbReference>
<dbReference type="EMBL" id="QRWQ01000026">
    <property type="protein sequence ID" value="RGT35916.1"/>
    <property type="molecule type" value="Genomic_DNA"/>
</dbReference>
<evidence type="ECO:0000313" key="1">
    <source>
        <dbReference type="EMBL" id="MCB5494474.1"/>
    </source>
</evidence>
<proteinExistence type="predicted"/>
<evidence type="ECO:0000313" key="15">
    <source>
        <dbReference type="Proteomes" id="UP000283981"/>
    </source>
</evidence>
<dbReference type="EMBL" id="JAQMLA010000038">
    <property type="protein sequence ID" value="MDB8687454.1"/>
    <property type="molecule type" value="Genomic_DNA"/>
</dbReference>
<dbReference type="EMBL" id="JAQMLR010000002">
    <property type="protein sequence ID" value="MDB8737890.1"/>
    <property type="molecule type" value="Genomic_DNA"/>
</dbReference>
<evidence type="ECO:0000313" key="16">
    <source>
        <dbReference type="Proteomes" id="UP000284472"/>
    </source>
</evidence>
<evidence type="ECO:0000313" key="17">
    <source>
        <dbReference type="Proteomes" id="UP000285610"/>
    </source>
</evidence>
<evidence type="ECO:0000313" key="12">
    <source>
        <dbReference type="EMBL" id="RHM72154.1"/>
    </source>
</evidence>
<dbReference type="Proteomes" id="UP000285610">
    <property type="component" value="Unassembled WGS sequence"/>
</dbReference>
<dbReference type="EMBL" id="QSIR01000035">
    <property type="protein sequence ID" value="RHD01739.1"/>
    <property type="molecule type" value="Genomic_DNA"/>
</dbReference>
<organism evidence="2 20">
    <name type="scientific">Mediterraneibacter gnavus</name>
    <name type="common">Ruminococcus gnavus</name>
    <dbReference type="NCBI Taxonomy" id="33038"/>
    <lineage>
        <taxon>Bacteria</taxon>
        <taxon>Bacillati</taxon>
        <taxon>Bacillota</taxon>
        <taxon>Clostridia</taxon>
        <taxon>Lachnospirales</taxon>
        <taxon>Lachnospiraceae</taxon>
        <taxon>Mediterraneibacter</taxon>
    </lineage>
</organism>
<dbReference type="Proteomes" id="UP001212160">
    <property type="component" value="Unassembled WGS sequence"/>
</dbReference>
<evidence type="ECO:0000313" key="14">
    <source>
        <dbReference type="Proteomes" id="UP000283834"/>
    </source>
</evidence>
<dbReference type="Proteomes" id="UP000260808">
    <property type="component" value="Unassembled WGS sequence"/>
</dbReference>
<evidence type="ECO:0000313" key="11">
    <source>
        <dbReference type="EMBL" id="RHG82267.1"/>
    </source>
</evidence>
<dbReference type="RefSeq" id="WP_004840975.1">
    <property type="nucleotide sequence ID" value="NZ_AP031446.1"/>
</dbReference>
<reference evidence="2" key="5">
    <citation type="submission" date="2023-01" db="EMBL/GenBank/DDBJ databases">
        <title>Human gut microbiome strain richness.</title>
        <authorList>
            <person name="Chen-Liaw A."/>
        </authorList>
    </citation>
    <scope>NUCLEOTIDE SEQUENCE</scope>
    <source>
        <strain evidence="3">1001217st1_A9_1001217B_191108</strain>
        <strain evidence="2">RTP21484st1_H11_RTP21484_190118</strain>
    </source>
</reference>
<evidence type="ECO:0000313" key="20">
    <source>
        <dbReference type="Proteomes" id="UP001212160"/>
    </source>
</evidence>
<dbReference type="EMBL" id="QSSX01000039">
    <property type="protein sequence ID" value="RGM20629.1"/>
    <property type="molecule type" value="Genomic_DNA"/>
</dbReference>
<dbReference type="GeneID" id="57434751"/>
<dbReference type="Proteomes" id="UP000283981">
    <property type="component" value="Unassembled WGS sequence"/>
</dbReference>
<dbReference type="EMBL" id="QRTJ01000004">
    <property type="protein sequence ID" value="RGQ70407.1"/>
    <property type="molecule type" value="Genomic_DNA"/>
</dbReference>
<dbReference type="Proteomes" id="UP001296581">
    <property type="component" value="Unassembled WGS sequence"/>
</dbReference>
<dbReference type="EMBL" id="JAAIRM010000006">
    <property type="protein sequence ID" value="NSI18769.1"/>
    <property type="molecule type" value="Genomic_DNA"/>
</dbReference>
<name>A0A2N5NNP1_MEDGN</name>
<evidence type="ECO:0000313" key="4">
    <source>
        <dbReference type="EMBL" id="NSI18769.1"/>
    </source>
</evidence>
<dbReference type="Proteomes" id="UP001297422">
    <property type="component" value="Unassembled WGS sequence"/>
</dbReference>
<gene>
    <name evidence="11" type="ORF">DW243_12935</name>
    <name evidence="10" type="ORF">DW270_11775</name>
    <name evidence="9" type="ORF">DW812_16140</name>
    <name evidence="8" type="ORF">DWX36_15800</name>
    <name evidence="7" type="ORF">DWY88_03775</name>
    <name evidence="12" type="ORF">DWZ50_14415</name>
    <name evidence="6" type="ORF">DXC31_13425</name>
    <name evidence="4" type="ORF">G4958_05275</name>
    <name evidence="5" type="ORF">G4981_03040</name>
    <name evidence="1" type="ORF">LIQ10_12120</name>
    <name evidence="3" type="ORF">PNU63_03690</name>
    <name evidence="2" type="ORF">PNW85_12355</name>
</gene>
<evidence type="ECO:0000313" key="19">
    <source>
        <dbReference type="Proteomes" id="UP000286137"/>
    </source>
</evidence>
<accession>A0A2N5NNP1</accession>
<dbReference type="Proteomes" id="UP001296643">
    <property type="component" value="Unassembled WGS sequence"/>
</dbReference>
<evidence type="ECO:0000313" key="13">
    <source>
        <dbReference type="Proteomes" id="UP000260808"/>
    </source>
</evidence>
<evidence type="ECO:0000313" key="8">
    <source>
        <dbReference type="EMBL" id="RGT35916.1"/>
    </source>
</evidence>
<dbReference type="Proteomes" id="UP000283834">
    <property type="component" value="Unassembled WGS sequence"/>
</dbReference>
<dbReference type="Proteomes" id="UP000286137">
    <property type="component" value="Unassembled WGS sequence"/>
</dbReference>
<reference evidence="13 14" key="1">
    <citation type="submission" date="2018-08" db="EMBL/GenBank/DDBJ databases">
        <title>A genome reference for cultivated species of the human gut microbiota.</title>
        <authorList>
            <person name="Zou Y."/>
            <person name="Xue W."/>
            <person name="Luo G."/>
        </authorList>
    </citation>
    <scope>NUCLEOTIDE SEQUENCE [LARGE SCALE GENOMIC DNA]</scope>
    <source>
        <strain evidence="8 14">AF19-16AC</strain>
        <strain evidence="7 19">AF27-4BH</strain>
        <strain evidence="12 17">AF33-12</strain>
        <strain evidence="11 15">AM21-18</strain>
        <strain evidence="10 18">AM22-7AC</strain>
        <strain evidence="9 16">AM32-6</strain>
        <strain evidence="6 13">TF01-20-2</strain>
    </source>
</reference>
<dbReference type="Proteomes" id="UP000285697">
    <property type="component" value="Unassembled WGS sequence"/>
</dbReference>
<evidence type="ECO:0000313" key="5">
    <source>
        <dbReference type="EMBL" id="NSI64268.1"/>
    </source>
</evidence>
<dbReference type="AlphaFoldDB" id="A0A2N5NNP1"/>
<evidence type="ECO:0000313" key="10">
    <source>
        <dbReference type="EMBL" id="RHG17094.1"/>
    </source>
</evidence>
<evidence type="ECO:0000313" key="3">
    <source>
        <dbReference type="EMBL" id="MDB8737890.1"/>
    </source>
</evidence>
<evidence type="ECO:0000313" key="2">
    <source>
        <dbReference type="EMBL" id="MDB8687454.1"/>
    </source>
</evidence>
<sequence>MNRYAIRRNNRNKIVGILNYDEKAKKYTIEIPENVTPKEAPFMMSLLLKKGIRTMNSDWSMRWVQSRIIPSSRQNIGEILRVNGMRSYDEHKLLLKNEGRSCQDEFYIEHM</sequence>
<comment type="caution">
    <text evidence="2">The sequence shown here is derived from an EMBL/GenBank/DDBJ whole genome shotgun (WGS) entry which is preliminary data.</text>
</comment>
<reference evidence="4" key="2">
    <citation type="journal article" date="2020" name="Cell Host Microbe">
        <title>Functional and Genomic Variation between Human-Derived Isolates of Lachnospiraceae Reveals Inter- and Intra-Species Diversity.</title>
        <authorList>
            <person name="Sorbara M.T."/>
            <person name="Littmann E.R."/>
            <person name="Fontana E."/>
            <person name="Moody T.U."/>
            <person name="Kohout C.E."/>
            <person name="Gjonbalaj M."/>
            <person name="Eaton V."/>
            <person name="Seok R."/>
            <person name="Leiner I.M."/>
            <person name="Pamer E.G."/>
        </authorList>
    </citation>
    <scope>NUCLEOTIDE SEQUENCE</scope>
    <source>
        <strain evidence="5">MSK.11.9</strain>
        <strain evidence="4">MSK.22.53</strain>
    </source>
</reference>
<evidence type="ECO:0000313" key="7">
    <source>
        <dbReference type="EMBL" id="RGQ70407.1"/>
    </source>
</evidence>
<protein>
    <submittedName>
        <fullName evidence="2">Uncharacterized protein</fullName>
    </submittedName>
</protein>
<dbReference type="EMBL" id="QRIA01000016">
    <property type="protein sequence ID" value="RHG17094.1"/>
    <property type="molecule type" value="Genomic_DNA"/>
</dbReference>
<dbReference type="EMBL" id="QRQE01000040">
    <property type="protein sequence ID" value="RHM72154.1"/>
    <property type="molecule type" value="Genomic_DNA"/>
</dbReference>
<dbReference type="Proteomes" id="UP000284472">
    <property type="component" value="Unassembled WGS sequence"/>
</dbReference>
<reference evidence="1" key="4">
    <citation type="submission" date="2021-10" db="EMBL/GenBank/DDBJ databases">
        <title>Collection of gut derived symbiotic bacterial strains cultured from healthy donors.</title>
        <authorList>
            <person name="Lin H."/>
            <person name="Littmann E."/>
            <person name="Claire K."/>
            <person name="Pamer E."/>
        </authorList>
    </citation>
    <scope>NUCLEOTIDE SEQUENCE</scope>
    <source>
        <strain evidence="1">MSK.23.4</strain>
    </source>
</reference>
<dbReference type="EMBL" id="JAJBNC010000019">
    <property type="protein sequence ID" value="MCB5494474.1"/>
    <property type="molecule type" value="Genomic_DNA"/>
</dbReference>
<evidence type="ECO:0000313" key="18">
    <source>
        <dbReference type="Proteomes" id="UP000285697"/>
    </source>
</evidence>
<dbReference type="Proteomes" id="UP001211731">
    <property type="component" value="Unassembled WGS sequence"/>
</dbReference>
<evidence type="ECO:0000313" key="6">
    <source>
        <dbReference type="EMBL" id="RGM20629.1"/>
    </source>
</evidence>
<evidence type="ECO:0000313" key="9">
    <source>
        <dbReference type="EMBL" id="RHD01739.1"/>
    </source>
</evidence>